<dbReference type="OrthoDB" id="7520791at2"/>
<dbReference type="InterPro" id="IPR008928">
    <property type="entry name" value="6-hairpin_glycosidase_sf"/>
</dbReference>
<dbReference type="AlphaFoldDB" id="A0A5S5DID3"/>
<keyword evidence="2" id="KW-1185">Reference proteome</keyword>
<dbReference type="SUPFAM" id="SSF48208">
    <property type="entry name" value="Six-hairpin glycosidases"/>
    <property type="match status" value="1"/>
</dbReference>
<evidence type="ECO:0000313" key="1">
    <source>
        <dbReference type="EMBL" id="TYP95740.1"/>
    </source>
</evidence>
<dbReference type="Proteomes" id="UP000325105">
    <property type="component" value="Unassembled WGS sequence"/>
</dbReference>
<protein>
    <submittedName>
        <fullName evidence="1">Uncharacterized protein</fullName>
    </submittedName>
</protein>
<gene>
    <name evidence="1" type="ORF">BC792_11068</name>
</gene>
<dbReference type="Gene3D" id="1.50.10.10">
    <property type="match status" value="1"/>
</dbReference>
<proteinExistence type="predicted"/>
<evidence type="ECO:0000313" key="2">
    <source>
        <dbReference type="Proteomes" id="UP000325105"/>
    </source>
</evidence>
<comment type="caution">
    <text evidence="1">The sequence shown here is derived from an EMBL/GenBank/DDBJ whole genome shotgun (WGS) entry which is preliminary data.</text>
</comment>
<dbReference type="EMBL" id="VNHX01000010">
    <property type="protein sequence ID" value="TYP95740.1"/>
    <property type="molecule type" value="Genomic_DNA"/>
</dbReference>
<organism evidence="1 2">
    <name type="scientific">Sphingobacterium allocomposti</name>
    <dbReference type="NCBI Taxonomy" id="415956"/>
    <lineage>
        <taxon>Bacteria</taxon>
        <taxon>Pseudomonadati</taxon>
        <taxon>Bacteroidota</taxon>
        <taxon>Sphingobacteriia</taxon>
        <taxon>Sphingobacteriales</taxon>
        <taxon>Sphingobacteriaceae</taxon>
        <taxon>Sphingobacterium</taxon>
    </lineage>
</organism>
<accession>A0A5S5DID3</accession>
<dbReference type="RefSeq" id="WP_148908656.1">
    <property type="nucleotide sequence ID" value="NZ_VNHX01000010.1"/>
</dbReference>
<dbReference type="GO" id="GO:0005975">
    <property type="term" value="P:carbohydrate metabolic process"/>
    <property type="evidence" value="ECO:0007669"/>
    <property type="project" value="InterPro"/>
</dbReference>
<reference evidence="1 2" key="1">
    <citation type="submission" date="2019-07" db="EMBL/GenBank/DDBJ databases">
        <title>Genomic Encyclopedia of Archaeal and Bacterial Type Strains, Phase II (KMG-II): from individual species to whole genera.</title>
        <authorList>
            <person name="Goeker M."/>
        </authorList>
    </citation>
    <scope>NUCLEOTIDE SEQUENCE [LARGE SCALE GENOMIC DNA]</scope>
    <source>
        <strain evidence="1 2">DSM 18850</strain>
    </source>
</reference>
<dbReference type="InterPro" id="IPR012341">
    <property type="entry name" value="6hp_glycosidase-like_sf"/>
</dbReference>
<sequence length="735" mass="84356">MKKQRTLQTRSLYTIHRLKNDTSAPLHEQAVGPCKLRLRQIDEQIYFDIALPNSYMIISCVQHLFINKGEQITLQKEDDGIRFGVSTVIGRFDIQLGGVFEDSAFFHYRVSFEPTRTLSLSEEIFDLLLLKTDYSIPEAGNVYLEQVQARSGACFLDFGKAVNGSVYYFQNLSELHGYAEDSQVPLTDSVKVVWPEMGFKCPISPTSPLTKGKRYILRDTFIVYHPTKPKTAYERAVFMLKMQHEIYRRIEKPKVALYDLSSIVEKGLKDLCNHKGCWQQVKSDAFLNAYLNDYKNPAESMVQLSVLWPLLDYHGRYPSSEAADIIHALTRGIPRFYDEKLRSLVRWIPEKSHHLDNSEEQKKPRLMDSWYLHHPLLNMAFLLRTGQGNDELRDIFFDSVRFCMKVAKHFDYKWPIFYDVDTLDVVKAEAAPGEGGERDVAGLYAYLLLRAYELSGQKSYLEEAKRAARTLAQYGENVLYQANNTAYAAEALLELWSTTKNDVFLRQAEICVAHLLRNTSIWDMQYGHAKEYPTFFMLFPLKDAPYAAIYEEHECIGSFSRFLTMAYKEKAPLAPEIFALIPEYIKYALARLPFYYPPMLPDDILAQEVKTGFLNKDLWIPVEDLGDGWDEVGTVGQEVYGAGAIFQAFTNHMLPLDEDDSFCFVGCPILDIKRVKGGVRFRIPGSSEFAYPIRLLSRSKQKYVLSADGEDNRMLDQDSTEIEVAGGKTVTIKWK</sequence>
<name>A0A5S5DID3_9SPHI</name>